<keyword evidence="10" id="KW-1185">Reference proteome</keyword>
<dbReference type="Gene3D" id="1.10.3720.10">
    <property type="entry name" value="MetI-like"/>
    <property type="match status" value="1"/>
</dbReference>
<organism evidence="9 10">
    <name type="scientific">Pseudonocardia nematodicida</name>
    <dbReference type="NCBI Taxonomy" id="1206997"/>
    <lineage>
        <taxon>Bacteria</taxon>
        <taxon>Bacillati</taxon>
        <taxon>Actinomycetota</taxon>
        <taxon>Actinomycetes</taxon>
        <taxon>Pseudonocardiales</taxon>
        <taxon>Pseudonocardiaceae</taxon>
        <taxon>Pseudonocardia</taxon>
    </lineage>
</organism>
<dbReference type="EMBL" id="JBEDNQ010000008">
    <property type="protein sequence ID" value="MEQ3552681.1"/>
    <property type="molecule type" value="Genomic_DNA"/>
</dbReference>
<gene>
    <name evidence="9" type="ORF">WIS52_19590</name>
</gene>
<name>A0ABV1KEU2_9PSEU</name>
<dbReference type="PANTHER" id="PTHR43163:SF6">
    <property type="entry name" value="DIPEPTIDE TRANSPORT SYSTEM PERMEASE PROTEIN DPPB-RELATED"/>
    <property type="match status" value="1"/>
</dbReference>
<dbReference type="RefSeq" id="WP_349299753.1">
    <property type="nucleotide sequence ID" value="NZ_JBEDNQ010000008.1"/>
</dbReference>
<accession>A0ABV1KEU2</accession>
<protein>
    <submittedName>
        <fullName evidence="9">ABC transporter permease</fullName>
    </submittedName>
</protein>
<evidence type="ECO:0000256" key="5">
    <source>
        <dbReference type="ARBA" id="ARBA00022989"/>
    </source>
</evidence>
<feature type="transmembrane region" description="Helical" evidence="7">
    <location>
        <begin position="133"/>
        <end position="156"/>
    </location>
</feature>
<comment type="caution">
    <text evidence="9">The sequence shown here is derived from an EMBL/GenBank/DDBJ whole genome shotgun (WGS) entry which is preliminary data.</text>
</comment>
<evidence type="ECO:0000256" key="6">
    <source>
        <dbReference type="ARBA" id="ARBA00023136"/>
    </source>
</evidence>
<dbReference type="CDD" id="cd06261">
    <property type="entry name" value="TM_PBP2"/>
    <property type="match status" value="1"/>
</dbReference>
<dbReference type="PANTHER" id="PTHR43163">
    <property type="entry name" value="DIPEPTIDE TRANSPORT SYSTEM PERMEASE PROTEIN DPPB-RELATED"/>
    <property type="match status" value="1"/>
</dbReference>
<keyword evidence="5 7" id="KW-1133">Transmembrane helix</keyword>
<evidence type="ECO:0000256" key="4">
    <source>
        <dbReference type="ARBA" id="ARBA00022692"/>
    </source>
</evidence>
<keyword evidence="3" id="KW-1003">Cell membrane</keyword>
<dbReference type="Proteomes" id="UP001494902">
    <property type="component" value="Unassembled WGS sequence"/>
</dbReference>
<feature type="transmembrane region" description="Helical" evidence="7">
    <location>
        <begin position="176"/>
        <end position="196"/>
    </location>
</feature>
<comment type="similarity">
    <text evidence="7">Belongs to the binding-protein-dependent transport system permease family.</text>
</comment>
<feature type="transmembrane region" description="Helical" evidence="7">
    <location>
        <begin position="12"/>
        <end position="30"/>
    </location>
</feature>
<dbReference type="InterPro" id="IPR035906">
    <property type="entry name" value="MetI-like_sf"/>
</dbReference>
<evidence type="ECO:0000256" key="3">
    <source>
        <dbReference type="ARBA" id="ARBA00022475"/>
    </source>
</evidence>
<feature type="transmembrane region" description="Helical" evidence="7">
    <location>
        <begin position="280"/>
        <end position="302"/>
    </location>
</feature>
<feature type="domain" description="ABC transmembrane type-1" evidence="8">
    <location>
        <begin position="95"/>
        <end position="303"/>
    </location>
</feature>
<dbReference type="InterPro" id="IPR000515">
    <property type="entry name" value="MetI-like"/>
</dbReference>
<feature type="transmembrane region" description="Helical" evidence="7">
    <location>
        <begin position="95"/>
        <end position="121"/>
    </location>
</feature>
<sequence length="313" mass="33048">MLRYVLRRLGRGIVLVAVVAVTTFFLLYAGSGDIARTILGDAATEETVLRKQQELGLDRPVSVQFGEWALHAVQGDLGRSWFSGQPVVDAIGSRVAVTLALVVGATLVSALVAVVLGVLAARTGGWVDRVVQAGSVIGIAIPGFLLAIGLVFTFAVTLGWFRPTGYVEFARSPGGWLASIVLPVTALAVSAIAGVAQQVRGSMLDVQRQDWVRTLRSRGLPERRVVYLHVLRSAAGPALSVLAVQFIALIGGAVFVEQIFAIPGLGQVAVQATGRGDIPLVLGLVIVVTVIVVVVNLVVDLLQGWLNPKVRRS</sequence>
<feature type="transmembrane region" description="Helical" evidence="7">
    <location>
        <begin position="238"/>
        <end position="260"/>
    </location>
</feature>
<evidence type="ECO:0000313" key="10">
    <source>
        <dbReference type="Proteomes" id="UP001494902"/>
    </source>
</evidence>
<dbReference type="PROSITE" id="PS50928">
    <property type="entry name" value="ABC_TM1"/>
    <property type="match status" value="1"/>
</dbReference>
<reference evidence="9 10" key="1">
    <citation type="submission" date="2024-03" db="EMBL/GenBank/DDBJ databases">
        <title>Draft genome sequence of Pseudonocardia nematodicida JCM 31783.</title>
        <authorList>
            <person name="Butdee W."/>
            <person name="Duangmal K."/>
        </authorList>
    </citation>
    <scope>NUCLEOTIDE SEQUENCE [LARGE SCALE GENOMIC DNA]</scope>
    <source>
        <strain evidence="9 10">JCM 31783</strain>
    </source>
</reference>
<dbReference type="InterPro" id="IPR045621">
    <property type="entry name" value="BPD_transp_1_N"/>
</dbReference>
<keyword evidence="4 7" id="KW-0812">Transmembrane</keyword>
<dbReference type="Pfam" id="PF00528">
    <property type="entry name" value="BPD_transp_1"/>
    <property type="match status" value="1"/>
</dbReference>
<dbReference type="Pfam" id="PF19300">
    <property type="entry name" value="BPD_transp_1_N"/>
    <property type="match status" value="1"/>
</dbReference>
<proteinExistence type="inferred from homology"/>
<evidence type="ECO:0000256" key="2">
    <source>
        <dbReference type="ARBA" id="ARBA00022448"/>
    </source>
</evidence>
<evidence type="ECO:0000256" key="1">
    <source>
        <dbReference type="ARBA" id="ARBA00004651"/>
    </source>
</evidence>
<keyword evidence="2 7" id="KW-0813">Transport</keyword>
<dbReference type="SUPFAM" id="SSF161098">
    <property type="entry name" value="MetI-like"/>
    <property type="match status" value="1"/>
</dbReference>
<evidence type="ECO:0000256" key="7">
    <source>
        <dbReference type="RuleBase" id="RU363032"/>
    </source>
</evidence>
<keyword evidence="6 7" id="KW-0472">Membrane</keyword>
<comment type="subcellular location">
    <subcellularLocation>
        <location evidence="1 7">Cell membrane</location>
        <topology evidence="1 7">Multi-pass membrane protein</topology>
    </subcellularLocation>
</comment>
<evidence type="ECO:0000259" key="8">
    <source>
        <dbReference type="PROSITE" id="PS50928"/>
    </source>
</evidence>
<evidence type="ECO:0000313" key="9">
    <source>
        <dbReference type="EMBL" id="MEQ3552681.1"/>
    </source>
</evidence>